<dbReference type="InterPro" id="IPR002918">
    <property type="entry name" value="Lipase_EstA/Esterase_EstB"/>
</dbReference>
<gene>
    <name evidence="2" type="ORF">CcaverHIS019_0606080</name>
</gene>
<evidence type="ECO:0000313" key="3">
    <source>
        <dbReference type="Proteomes" id="UP001233271"/>
    </source>
</evidence>
<dbReference type="Proteomes" id="UP001233271">
    <property type="component" value="Chromosome 6"/>
</dbReference>
<dbReference type="EMBL" id="AP028217">
    <property type="protein sequence ID" value="BEI94149.1"/>
    <property type="molecule type" value="Genomic_DNA"/>
</dbReference>
<dbReference type="KEGG" id="ccac:CcaHIS019_0606080"/>
<proteinExistence type="predicted"/>
<sequence length="290" mass="30391">MLLNWFTLLTAATAAFVSALPVAGPDASDIDPELIRRTGGGVNDWDCKSTLGRDPVIFMHGLTAPAGLNWLTKAPIVAAQGYCVFTPQYGSVGGILFGFASMRDSSKEIAGIVQKVLAATGASKVNLVGHSMGTTVAAYYMKFDGGDKLVNHFIGFGANYKGTTLYGLNLLVKTIPGISPALREICASCDEFLTPSTFVADLNRGGVTVPGPDYTTIASKLDELVVPYTSGILDEPGVTNIVIQKQCGLILDLSGHFAQAVDPNVTAWILWALGGKKGPIPGCIPSLIPS</sequence>
<dbReference type="PANTHER" id="PTHR32015">
    <property type="entry name" value="FASTING INDUCED LIPASE"/>
    <property type="match status" value="1"/>
</dbReference>
<dbReference type="AlphaFoldDB" id="A0AA48L903"/>
<dbReference type="InterPro" id="IPR029058">
    <property type="entry name" value="AB_hydrolase_fold"/>
</dbReference>
<dbReference type="RefSeq" id="XP_060459414.1">
    <property type="nucleotide sequence ID" value="XM_060603084.1"/>
</dbReference>
<dbReference type="PANTHER" id="PTHR32015:SF1">
    <property type="entry name" value="LIPASE"/>
    <property type="match status" value="1"/>
</dbReference>
<name>A0AA48L903_9TREE</name>
<protein>
    <recommendedName>
        <fullName evidence="4">Alpha/beta-hydrolase</fullName>
    </recommendedName>
</protein>
<reference evidence="2" key="1">
    <citation type="journal article" date="2023" name="BMC Genomics">
        <title>Chromosome-level genome assemblies of Cutaneotrichosporon spp. (Trichosporonales, Basidiomycota) reveal imbalanced evolution between nucleotide sequences and chromosome synteny.</title>
        <authorList>
            <person name="Kobayashi Y."/>
            <person name="Kayamori A."/>
            <person name="Aoki K."/>
            <person name="Shiwa Y."/>
            <person name="Matsutani M."/>
            <person name="Fujita N."/>
            <person name="Sugita T."/>
            <person name="Iwasaki W."/>
            <person name="Tanaka N."/>
            <person name="Takashima M."/>
        </authorList>
    </citation>
    <scope>NUCLEOTIDE SEQUENCE</scope>
    <source>
        <strain evidence="2">HIS019</strain>
    </source>
</reference>
<keyword evidence="1" id="KW-0732">Signal</keyword>
<evidence type="ECO:0000256" key="1">
    <source>
        <dbReference type="SAM" id="SignalP"/>
    </source>
</evidence>
<dbReference type="SUPFAM" id="SSF53474">
    <property type="entry name" value="alpha/beta-Hydrolases"/>
    <property type="match status" value="1"/>
</dbReference>
<dbReference type="Pfam" id="PF01674">
    <property type="entry name" value="Lipase_2"/>
    <property type="match status" value="1"/>
</dbReference>
<organism evidence="2 3">
    <name type="scientific">Cutaneotrichosporon cavernicola</name>
    <dbReference type="NCBI Taxonomy" id="279322"/>
    <lineage>
        <taxon>Eukaryota</taxon>
        <taxon>Fungi</taxon>
        <taxon>Dikarya</taxon>
        <taxon>Basidiomycota</taxon>
        <taxon>Agaricomycotina</taxon>
        <taxon>Tremellomycetes</taxon>
        <taxon>Trichosporonales</taxon>
        <taxon>Trichosporonaceae</taxon>
        <taxon>Cutaneotrichosporon</taxon>
    </lineage>
</organism>
<feature type="chain" id="PRO_5041228982" description="Alpha/beta-hydrolase" evidence="1">
    <location>
        <begin position="20"/>
        <end position="290"/>
    </location>
</feature>
<evidence type="ECO:0008006" key="4">
    <source>
        <dbReference type="Google" id="ProtNLM"/>
    </source>
</evidence>
<dbReference type="GeneID" id="85498019"/>
<feature type="signal peptide" evidence="1">
    <location>
        <begin position="1"/>
        <end position="19"/>
    </location>
</feature>
<keyword evidence="3" id="KW-1185">Reference proteome</keyword>
<accession>A0AA48L903</accession>
<dbReference type="GO" id="GO:0016298">
    <property type="term" value="F:lipase activity"/>
    <property type="evidence" value="ECO:0007669"/>
    <property type="project" value="TreeGrafter"/>
</dbReference>
<evidence type="ECO:0000313" key="2">
    <source>
        <dbReference type="EMBL" id="BEI94149.1"/>
    </source>
</evidence>
<dbReference type="GO" id="GO:0016042">
    <property type="term" value="P:lipid catabolic process"/>
    <property type="evidence" value="ECO:0007669"/>
    <property type="project" value="InterPro"/>
</dbReference>
<dbReference type="Gene3D" id="3.40.50.1820">
    <property type="entry name" value="alpha/beta hydrolase"/>
    <property type="match status" value="1"/>
</dbReference>